<feature type="signal peptide" evidence="1">
    <location>
        <begin position="1"/>
        <end position="19"/>
    </location>
</feature>
<dbReference type="InterPro" id="IPR010496">
    <property type="entry name" value="AL/BT2_dom"/>
</dbReference>
<feature type="domain" description="3-keto-alpha-glucoside-1,2-lyase/3-keto-2-hydroxy-glucal hydratase" evidence="2">
    <location>
        <begin position="249"/>
        <end position="457"/>
    </location>
</feature>
<dbReference type="Proteomes" id="UP000192277">
    <property type="component" value="Unassembled WGS sequence"/>
</dbReference>
<dbReference type="EMBL" id="LWBO01000015">
    <property type="protein sequence ID" value="OQP46302.1"/>
    <property type="molecule type" value="Genomic_DNA"/>
</dbReference>
<evidence type="ECO:0000259" key="2">
    <source>
        <dbReference type="Pfam" id="PF06439"/>
    </source>
</evidence>
<keyword evidence="4" id="KW-1185">Reference proteome</keyword>
<sequence>MKKLSGVLIALASTAIAAAQSGAGGGWTNLFDGKTLNGWNKITGSAEYKIENGEIIGLTVPNSPNTFLVTDKEYGDFVLELEVKVDDTTSNSGIQFRSHYNPEMADGHGGKGRVYGYQFELDPSSRAWTGGVYDEARRDWLYPLSLNPAAQSAFKRNEYNKIRVECIGNNIRTWVNGTSCAYVVDTVDKKGFIALQVHAIPRPELAGEKIHWRNIRIKTTSLSPLPFAKGVYVADYIPNNLTSYEKSEGWKLLFDGKTTDGWKGAYKPGFPEKGWEIKNGTLTVLSSNGAESTNGGDIVTKEEYSAFDLSFDFKLTPGANSGVKYFVTLTEKNAGSAIGLEYQVLDDTLHPDAKLGRDGDRTLASLYDLIKADKQKRFIHQPGQWNTGRVVVLRNNHVVHYLNGVKVLEYDRGSPHFRELVAMSKYKVWKDFGEAPKGHILLQDHGNEVSFRSIKIKPLK</sequence>
<evidence type="ECO:0000313" key="4">
    <source>
        <dbReference type="Proteomes" id="UP000192277"/>
    </source>
</evidence>
<comment type="caution">
    <text evidence="3">The sequence shown here is derived from an EMBL/GenBank/DDBJ whole genome shotgun (WGS) entry which is preliminary data.</text>
</comment>
<feature type="domain" description="3-keto-alpha-glucoside-1,2-lyase/3-keto-2-hydroxy-glucal hydratase" evidence="2">
    <location>
        <begin position="26"/>
        <end position="218"/>
    </location>
</feature>
<name>A0ABX3NU24_9BACT</name>
<keyword evidence="1" id="KW-0732">Signal</keyword>
<proteinExistence type="predicted"/>
<gene>
    <name evidence="3" type="ORF">A4D02_31380</name>
</gene>
<feature type="chain" id="PRO_5045972311" description="3-keto-alpha-glucoside-1,2-lyase/3-keto-2-hydroxy-glucal hydratase domain-containing protein" evidence="1">
    <location>
        <begin position="20"/>
        <end position="460"/>
    </location>
</feature>
<dbReference type="Gene3D" id="2.60.120.560">
    <property type="entry name" value="Exo-inulinase, domain 1"/>
    <property type="match status" value="2"/>
</dbReference>
<dbReference type="RefSeq" id="WP_014221281.1">
    <property type="nucleotide sequence ID" value="NZ_LWBO01000015.1"/>
</dbReference>
<dbReference type="Pfam" id="PF06439">
    <property type="entry name" value="3keto-disac_hyd"/>
    <property type="match status" value="2"/>
</dbReference>
<protein>
    <recommendedName>
        <fullName evidence="2">3-keto-alpha-glucoside-1,2-lyase/3-keto-2-hydroxy-glucal hydratase domain-containing protein</fullName>
    </recommendedName>
</protein>
<accession>A0ABX3NU24</accession>
<reference evidence="3 4" key="1">
    <citation type="submission" date="2016-04" db="EMBL/GenBank/DDBJ databases">
        <authorList>
            <person name="Chen L."/>
            <person name="Zhuang W."/>
            <person name="Wang G."/>
        </authorList>
    </citation>
    <scope>NUCLEOTIDE SEQUENCE [LARGE SCALE GENOMIC DNA]</scope>
    <source>
        <strain evidence="4">GR20</strain>
    </source>
</reference>
<evidence type="ECO:0000256" key="1">
    <source>
        <dbReference type="SAM" id="SignalP"/>
    </source>
</evidence>
<evidence type="ECO:0000313" key="3">
    <source>
        <dbReference type="EMBL" id="OQP46302.1"/>
    </source>
</evidence>
<organism evidence="3 4">
    <name type="scientific">Niastella koreensis</name>
    <dbReference type="NCBI Taxonomy" id="354356"/>
    <lineage>
        <taxon>Bacteria</taxon>
        <taxon>Pseudomonadati</taxon>
        <taxon>Bacteroidota</taxon>
        <taxon>Chitinophagia</taxon>
        <taxon>Chitinophagales</taxon>
        <taxon>Chitinophagaceae</taxon>
        <taxon>Niastella</taxon>
    </lineage>
</organism>